<dbReference type="PANTHER" id="PTHR15020">
    <property type="entry name" value="FLAVIN REDUCTASE-RELATED"/>
    <property type="match status" value="1"/>
</dbReference>
<dbReference type="PANTHER" id="PTHR15020:SF50">
    <property type="entry name" value="UPF0659 PROTEIN YMR090W"/>
    <property type="match status" value="1"/>
</dbReference>
<dbReference type="SUPFAM" id="SSF51735">
    <property type="entry name" value="NAD(P)-binding Rossmann-fold domains"/>
    <property type="match status" value="1"/>
</dbReference>
<dbReference type="RefSeq" id="WP_116077436.1">
    <property type="nucleotide sequence ID" value="NZ_CP187632.1"/>
</dbReference>
<dbReference type="AlphaFoldDB" id="A0A3D8WWP8"/>
<reference evidence="2 3" key="1">
    <citation type="journal article" date="2018" name="Appl. Environ. Microbiol.">
        <title>Antimicrobial susceptibility testing and tentative epidemiological cut-off values of five Bacillus species relevant for use as animal feed additives or for plant protection.</title>
        <authorList>
            <person name="Agerso Y."/>
            <person name="Stuer-Lauridsen B."/>
            <person name="Bjerre K."/>
            <person name="Jensen M.G."/>
            <person name="Johansen E."/>
            <person name="Bennedsen M."/>
            <person name="Brockmann E."/>
            <person name="Nielsen B."/>
        </authorList>
    </citation>
    <scope>NUCLEOTIDE SEQUENCE [LARGE SCALE GENOMIC DNA]</scope>
    <source>
        <strain evidence="2 3">CHCC20162</strain>
    </source>
</reference>
<dbReference type="Proteomes" id="UP000256519">
    <property type="component" value="Unassembled WGS sequence"/>
</dbReference>
<accession>A0A3D8WWP8</accession>
<sequence>MKVLVVGANGRVGSHLVNKLVENEHFVYAGTRKDNLTSTSNNARYVHIDLLASPDVIAENMHDAEAIFFVAGSRGKDLLQVDLNGAVNVMRAAESKNIKRFIMLSSVFSLEPDKWDQAFLKDLTNYNIAKHFADHWLIHNTKLDYTIVQPGVLKEQPGSGKINVNIDYPGENAIENVVDTLVQSLRDSNTIGKVITMSDGKTPIADALRNL</sequence>
<dbReference type="Pfam" id="PF13460">
    <property type="entry name" value="NAD_binding_10"/>
    <property type="match status" value="1"/>
</dbReference>
<dbReference type="EMBL" id="PQWM01000032">
    <property type="protein sequence ID" value="RDZ10084.1"/>
    <property type="molecule type" value="Genomic_DNA"/>
</dbReference>
<evidence type="ECO:0000313" key="2">
    <source>
        <dbReference type="EMBL" id="RDZ10084.1"/>
    </source>
</evidence>
<gene>
    <name evidence="2" type="ORF">C3744_23590</name>
</gene>
<dbReference type="InterPro" id="IPR016040">
    <property type="entry name" value="NAD(P)-bd_dom"/>
</dbReference>
<comment type="caution">
    <text evidence="2">The sequence shown here is derived from an EMBL/GenBank/DDBJ whole genome shotgun (WGS) entry which is preliminary data.</text>
</comment>
<organism evidence="2 3">
    <name type="scientific">Priestia megaterium</name>
    <name type="common">Bacillus megaterium</name>
    <dbReference type="NCBI Taxonomy" id="1404"/>
    <lineage>
        <taxon>Bacteria</taxon>
        <taxon>Bacillati</taxon>
        <taxon>Bacillota</taxon>
        <taxon>Bacilli</taxon>
        <taxon>Bacillales</taxon>
        <taxon>Bacillaceae</taxon>
        <taxon>Priestia</taxon>
    </lineage>
</organism>
<protein>
    <submittedName>
        <fullName evidence="2">NAD-dependent dehydratase</fullName>
    </submittedName>
</protein>
<name>A0A3D8WWP8_PRIMG</name>
<dbReference type="InterPro" id="IPR036291">
    <property type="entry name" value="NAD(P)-bd_dom_sf"/>
</dbReference>
<proteinExistence type="predicted"/>
<evidence type="ECO:0000313" key="3">
    <source>
        <dbReference type="Proteomes" id="UP000256519"/>
    </source>
</evidence>
<feature type="domain" description="NAD(P)-binding" evidence="1">
    <location>
        <begin position="7"/>
        <end position="185"/>
    </location>
</feature>
<dbReference type="Gene3D" id="3.40.50.720">
    <property type="entry name" value="NAD(P)-binding Rossmann-like Domain"/>
    <property type="match status" value="1"/>
</dbReference>
<evidence type="ECO:0000259" key="1">
    <source>
        <dbReference type="Pfam" id="PF13460"/>
    </source>
</evidence>